<dbReference type="InterPro" id="IPR000073">
    <property type="entry name" value="AB_hydrolase_1"/>
</dbReference>
<dbReference type="PANTHER" id="PTHR11005">
    <property type="entry name" value="LYSOSOMAL ACID LIPASE-RELATED"/>
    <property type="match status" value="1"/>
</dbReference>
<evidence type="ECO:0000313" key="10">
    <source>
        <dbReference type="Proteomes" id="UP001153714"/>
    </source>
</evidence>
<dbReference type="AlphaFoldDB" id="A0A9N9RDB0"/>
<keyword evidence="4" id="KW-0442">Lipid degradation</keyword>
<feature type="domain" description="AB hydrolase-1" evidence="8">
    <location>
        <begin position="150"/>
        <end position="448"/>
    </location>
</feature>
<reference evidence="9" key="2">
    <citation type="submission" date="2022-10" db="EMBL/GenBank/DDBJ databases">
        <authorList>
            <consortium name="ENA_rothamsted_submissions"/>
            <consortium name="culmorum"/>
            <person name="King R."/>
        </authorList>
    </citation>
    <scope>NUCLEOTIDE SEQUENCE</scope>
</reference>
<evidence type="ECO:0000256" key="6">
    <source>
        <dbReference type="ARBA" id="ARBA00023180"/>
    </source>
</evidence>
<evidence type="ECO:0000256" key="2">
    <source>
        <dbReference type="ARBA" id="ARBA00022729"/>
    </source>
</evidence>
<evidence type="ECO:0000256" key="1">
    <source>
        <dbReference type="ARBA" id="ARBA00010701"/>
    </source>
</evidence>
<dbReference type="SUPFAM" id="SSF53474">
    <property type="entry name" value="alpha/beta-Hydrolases"/>
    <property type="match status" value="1"/>
</dbReference>
<dbReference type="GO" id="GO:0016042">
    <property type="term" value="P:lipid catabolic process"/>
    <property type="evidence" value="ECO:0007669"/>
    <property type="project" value="UniProtKB-KW"/>
</dbReference>
<dbReference type="Pfam" id="PF00561">
    <property type="entry name" value="Abhydrolase_1"/>
    <property type="match status" value="1"/>
</dbReference>
<comment type="similarity">
    <text evidence="1">Belongs to the AB hydrolase superfamily. Lipase family.</text>
</comment>
<gene>
    <name evidence="9" type="ORF">DIATSA_LOCUS12739</name>
</gene>
<dbReference type="FunFam" id="3.40.50.1820:FF:000021">
    <property type="entry name" value="Lipase"/>
    <property type="match status" value="1"/>
</dbReference>
<protein>
    <recommendedName>
        <fullName evidence="8">AB hydrolase-1 domain-containing protein</fullName>
    </recommendedName>
</protein>
<evidence type="ECO:0000256" key="3">
    <source>
        <dbReference type="ARBA" id="ARBA00022801"/>
    </source>
</evidence>
<dbReference type="Gene3D" id="3.40.50.1820">
    <property type="entry name" value="alpha/beta hydrolase"/>
    <property type="match status" value="1"/>
</dbReference>
<dbReference type="PROSITE" id="PS51257">
    <property type="entry name" value="PROKAR_LIPOPROTEIN"/>
    <property type="match status" value="1"/>
</dbReference>
<evidence type="ECO:0000313" key="9">
    <source>
        <dbReference type="EMBL" id="CAG9795476.1"/>
    </source>
</evidence>
<dbReference type="EMBL" id="OU893339">
    <property type="protein sequence ID" value="CAG9795476.1"/>
    <property type="molecule type" value="Genomic_DNA"/>
</dbReference>
<feature type="signal peptide" evidence="7">
    <location>
        <begin position="1"/>
        <end position="19"/>
    </location>
</feature>
<dbReference type="InterPro" id="IPR029058">
    <property type="entry name" value="AB_hydrolase_fold"/>
</dbReference>
<evidence type="ECO:0000259" key="8">
    <source>
        <dbReference type="Pfam" id="PF00561"/>
    </source>
</evidence>
<proteinExistence type="inferred from homology"/>
<dbReference type="OrthoDB" id="9974421at2759"/>
<reference evidence="9" key="1">
    <citation type="submission" date="2021-12" db="EMBL/GenBank/DDBJ databases">
        <authorList>
            <person name="King R."/>
        </authorList>
    </citation>
    <scope>NUCLEOTIDE SEQUENCE</scope>
</reference>
<dbReference type="GO" id="GO:0016787">
    <property type="term" value="F:hydrolase activity"/>
    <property type="evidence" value="ECO:0007669"/>
    <property type="project" value="UniProtKB-KW"/>
</dbReference>
<organism evidence="9 10">
    <name type="scientific">Diatraea saccharalis</name>
    <name type="common">sugarcane borer</name>
    <dbReference type="NCBI Taxonomy" id="40085"/>
    <lineage>
        <taxon>Eukaryota</taxon>
        <taxon>Metazoa</taxon>
        <taxon>Ecdysozoa</taxon>
        <taxon>Arthropoda</taxon>
        <taxon>Hexapoda</taxon>
        <taxon>Insecta</taxon>
        <taxon>Pterygota</taxon>
        <taxon>Neoptera</taxon>
        <taxon>Endopterygota</taxon>
        <taxon>Lepidoptera</taxon>
        <taxon>Glossata</taxon>
        <taxon>Ditrysia</taxon>
        <taxon>Pyraloidea</taxon>
        <taxon>Crambidae</taxon>
        <taxon>Crambinae</taxon>
        <taxon>Diatraea</taxon>
    </lineage>
</organism>
<keyword evidence="6" id="KW-0325">Glycoprotein</keyword>
<evidence type="ECO:0000256" key="5">
    <source>
        <dbReference type="ARBA" id="ARBA00023098"/>
    </source>
</evidence>
<keyword evidence="2 7" id="KW-0732">Signal</keyword>
<evidence type="ECO:0000256" key="7">
    <source>
        <dbReference type="SAM" id="SignalP"/>
    </source>
</evidence>
<feature type="chain" id="PRO_5040353045" description="AB hydrolase-1 domain-containing protein" evidence="7">
    <location>
        <begin position="20"/>
        <end position="471"/>
    </location>
</feature>
<dbReference type="Proteomes" id="UP001153714">
    <property type="component" value="Chromosome 8"/>
</dbReference>
<keyword evidence="3" id="KW-0378">Hydrolase</keyword>
<sequence length="471" mass="52277">MVNKGHLLILAIAIASCRGGLTDYLFPTLSNTVRGFTGIIANQPVVQYATRTTVNVIDLLVGGLTGGDVSTGRSLTPLGIVPNLFNDKNVLDSSDSIRTEYDAGLLNEDTKLDCPSLIHKYGYPVERHATVTEDGYELTLFRIPGNGSVMFLMHGLLGSADDYVLAGSYSGVAYLLSQEGYDVWLGNARGNKYSRRHREVSPSDPSFWDFSWHEIGYHDLPAMIDYVLQVTGQDSVKYIGHSQGTTSFFVMASTRPEYNRKISLMVALSPVAYMSHVKSPIVRLLAPSNRLLGGITNLIGLHEFLPDNTLVRALKQLMCGVGPASEILCSNLVFMVAGAGFEQLNVTNLPVMYSHFPSGAATKQFIHYAQSYVSGEFRYYDHGVSENVRRFGVPEPPYYRLGDITCPVSLIYSDADWLSHPTDVDKLYNELGNCIDIHKVPFSPFNHLDFILAKDFHTLIYERLRKLLSFF</sequence>
<accession>A0A9N9RDB0</accession>
<keyword evidence="10" id="KW-1185">Reference proteome</keyword>
<keyword evidence="5" id="KW-0443">Lipid metabolism</keyword>
<name>A0A9N9RDB0_9NEOP</name>
<evidence type="ECO:0000256" key="4">
    <source>
        <dbReference type="ARBA" id="ARBA00022963"/>
    </source>
</evidence>